<feature type="domain" description="WAP" evidence="3">
    <location>
        <begin position="30"/>
        <end position="91"/>
    </location>
</feature>
<evidence type="ECO:0000313" key="4">
    <source>
        <dbReference type="EMBL" id="CAH2322274.1"/>
    </source>
</evidence>
<dbReference type="Pfam" id="PF00095">
    <property type="entry name" value="WAP"/>
    <property type="match status" value="2"/>
</dbReference>
<dbReference type="InterPro" id="IPR008197">
    <property type="entry name" value="WAP_dom"/>
</dbReference>
<dbReference type="Proteomes" id="UP001295444">
    <property type="component" value="Chromosome 11"/>
</dbReference>
<evidence type="ECO:0000259" key="3">
    <source>
        <dbReference type="PROSITE" id="PS51390"/>
    </source>
</evidence>
<gene>
    <name evidence="4" type="ORF">PECUL_23A032105</name>
</gene>
<organism evidence="4 5">
    <name type="scientific">Pelobates cultripes</name>
    <name type="common">Western spadefoot toad</name>
    <dbReference type="NCBI Taxonomy" id="61616"/>
    <lineage>
        <taxon>Eukaryota</taxon>
        <taxon>Metazoa</taxon>
        <taxon>Chordata</taxon>
        <taxon>Craniata</taxon>
        <taxon>Vertebrata</taxon>
        <taxon>Euteleostomi</taxon>
        <taxon>Amphibia</taxon>
        <taxon>Batrachia</taxon>
        <taxon>Anura</taxon>
        <taxon>Pelobatoidea</taxon>
        <taxon>Pelobatidae</taxon>
        <taxon>Pelobates</taxon>
    </lineage>
</organism>
<keyword evidence="5" id="KW-1185">Reference proteome</keyword>
<dbReference type="AlphaFoldDB" id="A0AAD1WQU5"/>
<feature type="region of interest" description="Disordered" evidence="1">
    <location>
        <begin position="20"/>
        <end position="41"/>
    </location>
</feature>
<keyword evidence="2" id="KW-0732">Signal</keyword>
<dbReference type="InterPro" id="IPR036645">
    <property type="entry name" value="Elafin-like_sf"/>
</dbReference>
<dbReference type="PRINTS" id="PR00003">
    <property type="entry name" value="4DISULPHCORE"/>
</dbReference>
<accession>A0AAD1WQU5</accession>
<dbReference type="Gene3D" id="4.10.75.10">
    <property type="entry name" value="Elafin-like"/>
    <property type="match status" value="1"/>
</dbReference>
<feature type="compositionally biased region" description="Basic and acidic residues" evidence="1">
    <location>
        <begin position="20"/>
        <end position="35"/>
    </location>
</feature>
<feature type="signal peptide" evidence="2">
    <location>
        <begin position="1"/>
        <end position="16"/>
    </location>
</feature>
<dbReference type="GO" id="GO:0005576">
    <property type="term" value="C:extracellular region"/>
    <property type="evidence" value="ECO:0007669"/>
    <property type="project" value="InterPro"/>
</dbReference>
<feature type="chain" id="PRO_5041987156" evidence="2">
    <location>
        <begin position="17"/>
        <end position="134"/>
    </location>
</feature>
<sequence>MIRVLIFTVLLDLSQAHDGEKDHDISSEENIERRGHCPNHGSSPNASLPECPTSCGNGTNCTAVNCTSDASCSGIQKCCDTSCGLKCIDPIYMTVCSEDEDCAEPLVCCRKRCVATCVPSNVIPPKKKKNGKSD</sequence>
<proteinExistence type="predicted"/>
<dbReference type="EMBL" id="OW240922">
    <property type="protein sequence ID" value="CAH2322274.1"/>
    <property type="molecule type" value="Genomic_DNA"/>
</dbReference>
<dbReference type="GO" id="GO:0030414">
    <property type="term" value="F:peptidase inhibitor activity"/>
    <property type="evidence" value="ECO:0007669"/>
    <property type="project" value="InterPro"/>
</dbReference>
<evidence type="ECO:0000256" key="1">
    <source>
        <dbReference type="SAM" id="MobiDB-lite"/>
    </source>
</evidence>
<evidence type="ECO:0000256" key="2">
    <source>
        <dbReference type="SAM" id="SignalP"/>
    </source>
</evidence>
<protein>
    <submittedName>
        <fullName evidence="4">Multiple epidermal growth factor-like domains 11 isoform X2</fullName>
    </submittedName>
</protein>
<dbReference type="SUPFAM" id="SSF57256">
    <property type="entry name" value="Elafin-like"/>
    <property type="match status" value="1"/>
</dbReference>
<name>A0AAD1WQU5_PELCU</name>
<evidence type="ECO:0000313" key="5">
    <source>
        <dbReference type="Proteomes" id="UP001295444"/>
    </source>
</evidence>
<dbReference type="SMART" id="SM00217">
    <property type="entry name" value="WAP"/>
    <property type="match status" value="1"/>
</dbReference>
<reference evidence="4" key="1">
    <citation type="submission" date="2022-03" db="EMBL/GenBank/DDBJ databases">
        <authorList>
            <person name="Alioto T."/>
            <person name="Alioto T."/>
            <person name="Gomez Garrido J."/>
        </authorList>
    </citation>
    <scope>NUCLEOTIDE SEQUENCE</scope>
</reference>
<dbReference type="PROSITE" id="PS51390">
    <property type="entry name" value="WAP"/>
    <property type="match status" value="1"/>
</dbReference>